<name>A0A1I6IFI2_9EURY</name>
<dbReference type="Proteomes" id="UP000198531">
    <property type="component" value="Unassembled WGS sequence"/>
</dbReference>
<sequence length="284" mass="32165">MTPTIHSDWGDWLLRRVRNATTDGVAVWFLGGNGFLLKDRTGTTIYIDPYLGTGDLHVPSRPRTIRMIPVPFDPNDVSSLDALLISHEHSDHRHEASQAPMLERTAAQLYAPEESIRLIETERWQDSWDISPSQLNTVSEADKVTVGEFTINVHEARDPNCVDPVSYVIEHESGTFFHGGDSLPCEGFTKIGETYDIDLGVLAFGTRGRIQFPEEDKPRTVQWYNDQDQVVTAANMLQLDRLLPSHYDLWRGLCGDPESIRAHSRSFSYPRKLELAQIGDRIHL</sequence>
<accession>A0A1I6IFI2</accession>
<keyword evidence="1" id="KW-0378">Hydrolase</keyword>
<keyword evidence="4" id="KW-1185">Reference proteome</keyword>
<organism evidence="3 4">
    <name type="scientific">Halogeometricum rufum</name>
    <dbReference type="NCBI Taxonomy" id="553469"/>
    <lineage>
        <taxon>Archaea</taxon>
        <taxon>Methanobacteriati</taxon>
        <taxon>Methanobacteriota</taxon>
        <taxon>Stenosarchaea group</taxon>
        <taxon>Halobacteria</taxon>
        <taxon>Halobacteriales</taxon>
        <taxon>Haloferacaceae</taxon>
        <taxon>Halogeometricum</taxon>
    </lineage>
</organism>
<dbReference type="AlphaFoldDB" id="A0A1I6IFI2"/>
<dbReference type="SMART" id="SM00849">
    <property type="entry name" value="Lactamase_B"/>
    <property type="match status" value="1"/>
</dbReference>
<dbReference type="EMBL" id="FOYT01000003">
    <property type="protein sequence ID" value="SFR65456.1"/>
    <property type="molecule type" value="Genomic_DNA"/>
</dbReference>
<dbReference type="OrthoDB" id="336381at2157"/>
<feature type="domain" description="Metallo-beta-lactamase" evidence="2">
    <location>
        <begin position="31"/>
        <end position="246"/>
    </location>
</feature>
<dbReference type="RefSeq" id="WP_089809347.1">
    <property type="nucleotide sequence ID" value="NZ_FOYT01000003.1"/>
</dbReference>
<dbReference type="STRING" id="553469.SAMN04487947_3136"/>
<dbReference type="SUPFAM" id="SSF56281">
    <property type="entry name" value="Metallo-hydrolase/oxidoreductase"/>
    <property type="match status" value="1"/>
</dbReference>
<protein>
    <submittedName>
        <fullName evidence="3">L-ascorbate 6-phosphate lactonase</fullName>
    </submittedName>
</protein>
<evidence type="ECO:0000313" key="3">
    <source>
        <dbReference type="EMBL" id="SFR65456.1"/>
    </source>
</evidence>
<evidence type="ECO:0000259" key="2">
    <source>
        <dbReference type="SMART" id="SM00849"/>
    </source>
</evidence>
<proteinExistence type="predicted"/>
<dbReference type="PANTHER" id="PTHR43546:SF9">
    <property type="entry name" value="L-ASCORBATE-6-PHOSPHATE LACTONASE ULAG-RELATED"/>
    <property type="match status" value="1"/>
</dbReference>
<evidence type="ECO:0000313" key="4">
    <source>
        <dbReference type="Proteomes" id="UP000198531"/>
    </source>
</evidence>
<dbReference type="Pfam" id="PF12706">
    <property type="entry name" value="Lactamase_B_2"/>
    <property type="match status" value="1"/>
</dbReference>
<dbReference type="InterPro" id="IPR050114">
    <property type="entry name" value="UPF0173_UPF0282_UlaG_hydrolase"/>
</dbReference>
<evidence type="ECO:0000256" key="1">
    <source>
        <dbReference type="ARBA" id="ARBA00022801"/>
    </source>
</evidence>
<dbReference type="InterPro" id="IPR001279">
    <property type="entry name" value="Metallo-B-lactamas"/>
</dbReference>
<dbReference type="GO" id="GO:0016787">
    <property type="term" value="F:hydrolase activity"/>
    <property type="evidence" value="ECO:0007669"/>
    <property type="project" value="UniProtKB-KW"/>
</dbReference>
<dbReference type="Gene3D" id="3.60.15.10">
    <property type="entry name" value="Ribonuclease Z/Hydroxyacylglutathione hydrolase-like"/>
    <property type="match status" value="1"/>
</dbReference>
<dbReference type="InterPro" id="IPR036866">
    <property type="entry name" value="RibonucZ/Hydroxyglut_hydro"/>
</dbReference>
<gene>
    <name evidence="3" type="ORF">SAMN04487947_3136</name>
</gene>
<reference evidence="4" key="1">
    <citation type="submission" date="2016-10" db="EMBL/GenBank/DDBJ databases">
        <authorList>
            <person name="Varghese N."/>
            <person name="Submissions S."/>
        </authorList>
    </citation>
    <scope>NUCLEOTIDE SEQUENCE [LARGE SCALE GENOMIC DNA]</scope>
    <source>
        <strain evidence="4">CGMCC 1.7736</strain>
    </source>
</reference>
<dbReference type="PANTHER" id="PTHR43546">
    <property type="entry name" value="UPF0173 METAL-DEPENDENT HYDROLASE MJ1163-RELATED"/>
    <property type="match status" value="1"/>
</dbReference>